<dbReference type="SUPFAM" id="SSF158472">
    <property type="entry name" value="HAMP domain-like"/>
    <property type="match status" value="1"/>
</dbReference>
<evidence type="ECO:0000256" key="9">
    <source>
        <dbReference type="SAM" id="Phobius"/>
    </source>
</evidence>
<dbReference type="InterPro" id="IPR036890">
    <property type="entry name" value="HATPase_C_sf"/>
</dbReference>
<evidence type="ECO:0000256" key="3">
    <source>
        <dbReference type="ARBA" id="ARBA00012438"/>
    </source>
</evidence>
<feature type="transmembrane region" description="Helical" evidence="9">
    <location>
        <begin position="187"/>
        <end position="209"/>
    </location>
</feature>
<dbReference type="CDD" id="cd06225">
    <property type="entry name" value="HAMP"/>
    <property type="match status" value="1"/>
</dbReference>
<comment type="catalytic activity">
    <reaction evidence="1">
        <text>ATP + protein L-histidine = ADP + protein N-phospho-L-histidine.</text>
        <dbReference type="EC" id="2.7.13.3"/>
    </reaction>
</comment>
<evidence type="ECO:0000313" key="13">
    <source>
        <dbReference type="Proteomes" id="UP000321085"/>
    </source>
</evidence>
<dbReference type="RefSeq" id="WP_114186899.1">
    <property type="nucleotide sequence ID" value="NZ_BJYU01000111.1"/>
</dbReference>
<dbReference type="GO" id="GO:0000155">
    <property type="term" value="F:phosphorelay sensor kinase activity"/>
    <property type="evidence" value="ECO:0007669"/>
    <property type="project" value="InterPro"/>
</dbReference>
<dbReference type="InterPro" id="IPR003594">
    <property type="entry name" value="HATPase_dom"/>
</dbReference>
<keyword evidence="9" id="KW-1133">Transmembrane helix</keyword>
<protein>
    <recommendedName>
        <fullName evidence="3">histidine kinase</fullName>
        <ecNumber evidence="3">2.7.13.3</ecNumber>
    </recommendedName>
</protein>
<feature type="coiled-coil region" evidence="8">
    <location>
        <begin position="105"/>
        <end position="132"/>
    </location>
</feature>
<keyword evidence="9" id="KW-0812">Transmembrane</keyword>
<dbReference type="InterPro" id="IPR035965">
    <property type="entry name" value="PAS-like_dom_sf"/>
</dbReference>
<dbReference type="SMART" id="SM00388">
    <property type="entry name" value="HisKA"/>
    <property type="match status" value="1"/>
</dbReference>
<dbReference type="InterPro" id="IPR003660">
    <property type="entry name" value="HAMP_dom"/>
</dbReference>
<dbReference type="InterPro" id="IPR036097">
    <property type="entry name" value="HisK_dim/P_sf"/>
</dbReference>
<dbReference type="InterPro" id="IPR004358">
    <property type="entry name" value="Sig_transdc_His_kin-like_C"/>
</dbReference>
<keyword evidence="13" id="KW-1185">Reference proteome</keyword>
<keyword evidence="8" id="KW-0175">Coiled coil</keyword>
<dbReference type="InterPro" id="IPR003661">
    <property type="entry name" value="HisK_dim/P_dom"/>
</dbReference>
<evidence type="ECO:0000259" key="11">
    <source>
        <dbReference type="PROSITE" id="PS50885"/>
    </source>
</evidence>
<keyword evidence="7" id="KW-0902">Two-component regulatory system</keyword>
<dbReference type="EMBL" id="BJYU01000111">
    <property type="protein sequence ID" value="GEO17565.1"/>
    <property type="molecule type" value="Genomic_DNA"/>
</dbReference>
<dbReference type="SUPFAM" id="SSF55874">
    <property type="entry name" value="ATPase domain of HSP90 chaperone/DNA topoisomerase II/histidine kinase"/>
    <property type="match status" value="1"/>
</dbReference>
<dbReference type="FunFam" id="3.30.565.10:FF:000010">
    <property type="entry name" value="Sensor histidine kinase RcsC"/>
    <property type="match status" value="1"/>
</dbReference>
<dbReference type="PANTHER" id="PTHR43711">
    <property type="entry name" value="TWO-COMPONENT HISTIDINE KINASE"/>
    <property type="match status" value="1"/>
</dbReference>
<feature type="domain" description="Histidine kinase" evidence="10">
    <location>
        <begin position="412"/>
        <end position="630"/>
    </location>
</feature>
<evidence type="ECO:0000256" key="1">
    <source>
        <dbReference type="ARBA" id="ARBA00000085"/>
    </source>
</evidence>
<dbReference type="PANTHER" id="PTHR43711:SF26">
    <property type="entry name" value="SENSOR HISTIDINE KINASE RCSC"/>
    <property type="match status" value="1"/>
</dbReference>
<dbReference type="Pfam" id="PF12860">
    <property type="entry name" value="PAS_7"/>
    <property type="match status" value="1"/>
</dbReference>
<gene>
    <name evidence="12" type="ORF">MAE02_52610</name>
</gene>
<name>A0A512C023_9HYPH</name>
<dbReference type="AlphaFoldDB" id="A0A512C023"/>
<dbReference type="EC" id="2.7.13.3" evidence="3"/>
<dbReference type="Gene3D" id="3.30.565.10">
    <property type="entry name" value="Histidine kinase-like ATPase, C-terminal domain"/>
    <property type="match status" value="1"/>
</dbReference>
<dbReference type="Gene3D" id="6.10.340.10">
    <property type="match status" value="1"/>
</dbReference>
<dbReference type="Proteomes" id="UP000321085">
    <property type="component" value="Unassembled WGS sequence"/>
</dbReference>
<evidence type="ECO:0000256" key="2">
    <source>
        <dbReference type="ARBA" id="ARBA00004370"/>
    </source>
</evidence>
<organism evidence="12 13">
    <name type="scientific">Microvirga aerophila</name>
    <dbReference type="NCBI Taxonomy" id="670291"/>
    <lineage>
        <taxon>Bacteria</taxon>
        <taxon>Pseudomonadati</taxon>
        <taxon>Pseudomonadota</taxon>
        <taxon>Alphaproteobacteria</taxon>
        <taxon>Hyphomicrobiales</taxon>
        <taxon>Methylobacteriaceae</taxon>
        <taxon>Microvirga</taxon>
    </lineage>
</organism>
<dbReference type="OrthoDB" id="9810730at2"/>
<keyword evidence="6" id="KW-0418">Kinase</keyword>
<evidence type="ECO:0000313" key="12">
    <source>
        <dbReference type="EMBL" id="GEO17565.1"/>
    </source>
</evidence>
<dbReference type="Pfam" id="PF00672">
    <property type="entry name" value="HAMP"/>
    <property type="match status" value="1"/>
</dbReference>
<dbReference type="SMART" id="SM00387">
    <property type="entry name" value="HATPase_c"/>
    <property type="match status" value="1"/>
</dbReference>
<dbReference type="SMART" id="SM00304">
    <property type="entry name" value="HAMP"/>
    <property type="match status" value="1"/>
</dbReference>
<accession>A0A512C023</accession>
<dbReference type="PROSITE" id="PS50885">
    <property type="entry name" value="HAMP"/>
    <property type="match status" value="1"/>
</dbReference>
<keyword evidence="4" id="KW-0597">Phosphoprotein</keyword>
<dbReference type="InterPro" id="IPR005467">
    <property type="entry name" value="His_kinase_dom"/>
</dbReference>
<feature type="domain" description="HAMP" evidence="11">
    <location>
        <begin position="211"/>
        <end position="264"/>
    </location>
</feature>
<dbReference type="SUPFAM" id="SSF47384">
    <property type="entry name" value="Homodimeric domain of signal transducing histidine kinase"/>
    <property type="match status" value="1"/>
</dbReference>
<evidence type="ECO:0000256" key="5">
    <source>
        <dbReference type="ARBA" id="ARBA00022679"/>
    </source>
</evidence>
<dbReference type="SUPFAM" id="SSF55785">
    <property type="entry name" value="PYP-like sensor domain (PAS domain)"/>
    <property type="match status" value="1"/>
</dbReference>
<evidence type="ECO:0000256" key="8">
    <source>
        <dbReference type="SAM" id="Coils"/>
    </source>
</evidence>
<dbReference type="GO" id="GO:0016020">
    <property type="term" value="C:membrane"/>
    <property type="evidence" value="ECO:0007669"/>
    <property type="project" value="UniProtKB-SubCell"/>
</dbReference>
<reference evidence="12 13" key="1">
    <citation type="submission" date="2019-07" db="EMBL/GenBank/DDBJ databases">
        <title>Whole genome shotgun sequence of Microvirga aerophila NBRC 106136.</title>
        <authorList>
            <person name="Hosoyama A."/>
            <person name="Uohara A."/>
            <person name="Ohji S."/>
            <person name="Ichikawa N."/>
        </authorList>
    </citation>
    <scope>NUCLEOTIDE SEQUENCE [LARGE SCALE GENOMIC DNA]</scope>
    <source>
        <strain evidence="12 13">NBRC 106136</strain>
    </source>
</reference>
<evidence type="ECO:0000256" key="6">
    <source>
        <dbReference type="ARBA" id="ARBA00022777"/>
    </source>
</evidence>
<sequence length="637" mass="70029">MRIRNKILLAMSVPIGLLVVQVIAVNYFVRELQSAASFIASAHEAIEADFDALDLVGKLRQEVRKLPSGAVAGQATLLGSRSLRHELWDRLDRAVGAVTSASAARQIDAQQLQALRAALDQARQDHARSEELAALANGDINGLIQGVIYADRALLALEGALNSMAVGLRRELQEAVDHERTIHDRPVIAGIVIGGLAISFLLAFAWLYADRHLAGRLVALSRSMLAIAAGNLRTPLPDSHGKDEIAAMAKALSVFRDTAVEIEEQSLRERQVVLDTIDYGVLILDPDLRVRMFNRAFRDLWSVPQDVLRPHVGVEDLLGALRSSGLHGVSDEQWQSYVDRRLAEIQAADVPPREWHRPDGRVLQYEVVALPDGGRMLTYFDLTDLKQVESELRAAKELAETASRAKSDFLASMSHELRTPLNAIIGITEMLKEDAEIDGDTHLDEPLGRVLRAGKLLLQLINEILDLAKIEAGKLELQPEDIDLRPLLDDVVDTAKPLAEKHANQLRLEAQTDLGRAVLDPMRLRQVLLNLLSNACKFTERGEVTLFARRDGQQVELRVRDTGMGIDADQLPRLFQEFHQAGAAKHRKYGGTGLGLAISRRLVTLMGGEIEATSEKGKGSEFIVRLPADTPVQAVAA</sequence>
<proteinExistence type="predicted"/>
<dbReference type="Pfam" id="PF00512">
    <property type="entry name" value="HisKA"/>
    <property type="match status" value="1"/>
</dbReference>
<comment type="subcellular location">
    <subcellularLocation>
        <location evidence="2">Membrane</location>
    </subcellularLocation>
</comment>
<evidence type="ECO:0000259" key="10">
    <source>
        <dbReference type="PROSITE" id="PS50109"/>
    </source>
</evidence>
<evidence type="ECO:0000256" key="7">
    <source>
        <dbReference type="ARBA" id="ARBA00023012"/>
    </source>
</evidence>
<dbReference type="PROSITE" id="PS50109">
    <property type="entry name" value="HIS_KIN"/>
    <property type="match status" value="1"/>
</dbReference>
<dbReference type="PRINTS" id="PR00344">
    <property type="entry name" value="BCTRLSENSOR"/>
</dbReference>
<dbReference type="InterPro" id="IPR050736">
    <property type="entry name" value="Sensor_HK_Regulatory"/>
</dbReference>
<dbReference type="CDD" id="cd00082">
    <property type="entry name" value="HisKA"/>
    <property type="match status" value="1"/>
</dbReference>
<keyword evidence="5" id="KW-0808">Transferase</keyword>
<evidence type="ECO:0000256" key="4">
    <source>
        <dbReference type="ARBA" id="ARBA00022553"/>
    </source>
</evidence>
<keyword evidence="9" id="KW-0472">Membrane</keyword>
<dbReference type="CDD" id="cd16922">
    <property type="entry name" value="HATPase_EvgS-ArcB-TorS-like"/>
    <property type="match status" value="1"/>
</dbReference>
<dbReference type="Gene3D" id="1.10.287.130">
    <property type="match status" value="1"/>
</dbReference>
<dbReference type="Gene3D" id="3.30.450.20">
    <property type="entry name" value="PAS domain"/>
    <property type="match status" value="1"/>
</dbReference>
<dbReference type="Pfam" id="PF02518">
    <property type="entry name" value="HATPase_c"/>
    <property type="match status" value="1"/>
</dbReference>
<comment type="caution">
    <text evidence="12">The sequence shown here is derived from an EMBL/GenBank/DDBJ whole genome shotgun (WGS) entry which is preliminary data.</text>
</comment>